<dbReference type="EnsemblMetazoa" id="PPA14310.1">
    <property type="protein sequence ID" value="PPA14310.1"/>
    <property type="gene ID" value="WBGene00103864"/>
</dbReference>
<keyword evidence="2" id="KW-1185">Reference proteome</keyword>
<gene>
    <name evidence="1" type="primary">WBGene00103864</name>
</gene>
<accession>A0A2A6D2V9</accession>
<organism evidence="1 2">
    <name type="scientific">Pristionchus pacificus</name>
    <name type="common">Parasitic nematode worm</name>
    <dbReference type="NCBI Taxonomy" id="54126"/>
    <lineage>
        <taxon>Eukaryota</taxon>
        <taxon>Metazoa</taxon>
        <taxon>Ecdysozoa</taxon>
        <taxon>Nematoda</taxon>
        <taxon>Chromadorea</taxon>
        <taxon>Rhabditida</taxon>
        <taxon>Rhabditina</taxon>
        <taxon>Diplogasteromorpha</taxon>
        <taxon>Diplogasteroidea</taxon>
        <taxon>Neodiplogasteridae</taxon>
        <taxon>Pristionchus</taxon>
    </lineage>
</organism>
<accession>A0A8R1UBG4</accession>
<reference evidence="1" key="2">
    <citation type="submission" date="2022-06" db="UniProtKB">
        <authorList>
            <consortium name="EnsemblMetazoa"/>
        </authorList>
    </citation>
    <scope>IDENTIFICATION</scope>
    <source>
        <strain evidence="1">PS312</strain>
    </source>
</reference>
<protein>
    <submittedName>
        <fullName evidence="1">Uncharacterized protein</fullName>
    </submittedName>
</protein>
<evidence type="ECO:0000313" key="1">
    <source>
        <dbReference type="EnsemblMetazoa" id="PPA14310.1"/>
    </source>
</evidence>
<dbReference type="Proteomes" id="UP000005239">
    <property type="component" value="Unassembled WGS sequence"/>
</dbReference>
<name>A0A2A6D2V9_PRIPA</name>
<reference evidence="2" key="1">
    <citation type="journal article" date="2008" name="Nat. Genet.">
        <title>The Pristionchus pacificus genome provides a unique perspective on nematode lifestyle and parasitism.</title>
        <authorList>
            <person name="Dieterich C."/>
            <person name="Clifton S.W."/>
            <person name="Schuster L.N."/>
            <person name="Chinwalla A."/>
            <person name="Delehaunty K."/>
            <person name="Dinkelacker I."/>
            <person name="Fulton L."/>
            <person name="Fulton R."/>
            <person name="Godfrey J."/>
            <person name="Minx P."/>
            <person name="Mitreva M."/>
            <person name="Roeseler W."/>
            <person name="Tian H."/>
            <person name="Witte H."/>
            <person name="Yang S.P."/>
            <person name="Wilson R.K."/>
            <person name="Sommer R.J."/>
        </authorList>
    </citation>
    <scope>NUCLEOTIDE SEQUENCE [LARGE SCALE GENOMIC DNA]</scope>
    <source>
        <strain evidence="2">PS312</strain>
    </source>
</reference>
<sequence length="107" mass="12228">MTILRAAQLSNGPSNYLNNVTCNDLYREPDEGVSSPIYEVIAFPVSNHLSYALAGLQSHLLLRNRRKMDNLTRKLAMMRAEKARAIREEMEYDVSSSGARSIRRREQ</sequence>
<evidence type="ECO:0000313" key="2">
    <source>
        <dbReference type="Proteomes" id="UP000005239"/>
    </source>
</evidence>
<dbReference type="AlphaFoldDB" id="A0A2A6D2V9"/>
<proteinExistence type="predicted"/>